<sequence>MVLDEDLYIRLTARNDIENLIARYCIACDDRRIEELLAMFTEDAYFGHVDGVHGKSGRDGVREHYETSLGNMGPSYHWSHDRLIEVDPEDANKATGTILAHCETSNAGVAYVAAIRYNDRYRRVDGVWKFAWRGYQFLYFVPAEQYGQALGMEKRVWRYGAWQLPDLPEPLDSWKEFRAKIEKAAA</sequence>
<reference evidence="2" key="1">
    <citation type="submission" date="2023-07" db="EMBL/GenBank/DDBJ databases">
        <authorList>
            <person name="Kim M.K."/>
        </authorList>
    </citation>
    <scope>NUCLEOTIDE SEQUENCE</scope>
    <source>
        <strain evidence="2">CA1-15</strain>
    </source>
</reference>
<dbReference type="InterPro" id="IPR037401">
    <property type="entry name" value="SnoaL-like"/>
</dbReference>
<dbReference type="InterPro" id="IPR032710">
    <property type="entry name" value="NTF2-like_dom_sf"/>
</dbReference>
<dbReference type="RefSeq" id="WP_304561637.1">
    <property type="nucleotide sequence ID" value="NZ_JAUQSZ010000008.1"/>
</dbReference>
<evidence type="ECO:0000313" key="3">
    <source>
        <dbReference type="Proteomes" id="UP001176468"/>
    </source>
</evidence>
<keyword evidence="3" id="KW-1185">Reference proteome</keyword>
<dbReference type="EMBL" id="JAUQSZ010000008">
    <property type="protein sequence ID" value="MDO7843182.1"/>
    <property type="molecule type" value="Genomic_DNA"/>
</dbReference>
<comment type="caution">
    <text evidence="2">The sequence shown here is derived from an EMBL/GenBank/DDBJ whole genome shotgun (WGS) entry which is preliminary data.</text>
</comment>
<dbReference type="SUPFAM" id="SSF54427">
    <property type="entry name" value="NTF2-like"/>
    <property type="match status" value="1"/>
</dbReference>
<evidence type="ECO:0000313" key="2">
    <source>
        <dbReference type="EMBL" id="MDO7843182.1"/>
    </source>
</evidence>
<proteinExistence type="predicted"/>
<name>A0ABT9A148_9SPHN</name>
<dbReference type="Gene3D" id="3.10.450.50">
    <property type="match status" value="1"/>
</dbReference>
<dbReference type="Proteomes" id="UP001176468">
    <property type="component" value="Unassembled WGS sequence"/>
</dbReference>
<gene>
    <name evidence="2" type="ORF">Q5H94_12680</name>
</gene>
<organism evidence="2 3">
    <name type="scientific">Sphingomonas immobilis</name>
    <dbReference type="NCBI Taxonomy" id="3063997"/>
    <lineage>
        <taxon>Bacteria</taxon>
        <taxon>Pseudomonadati</taxon>
        <taxon>Pseudomonadota</taxon>
        <taxon>Alphaproteobacteria</taxon>
        <taxon>Sphingomonadales</taxon>
        <taxon>Sphingomonadaceae</taxon>
        <taxon>Sphingomonas</taxon>
    </lineage>
</organism>
<dbReference type="CDD" id="cd00531">
    <property type="entry name" value="NTF2_like"/>
    <property type="match status" value="1"/>
</dbReference>
<protein>
    <submittedName>
        <fullName evidence="2">Nuclear transport factor 2 family protein</fullName>
    </submittedName>
</protein>
<evidence type="ECO:0000259" key="1">
    <source>
        <dbReference type="Pfam" id="PF13577"/>
    </source>
</evidence>
<dbReference type="Pfam" id="PF13577">
    <property type="entry name" value="SnoaL_4"/>
    <property type="match status" value="1"/>
</dbReference>
<accession>A0ABT9A148</accession>
<feature type="domain" description="SnoaL-like" evidence="1">
    <location>
        <begin position="10"/>
        <end position="131"/>
    </location>
</feature>